<feature type="non-terminal residue" evidence="2">
    <location>
        <position position="186"/>
    </location>
</feature>
<gene>
    <name evidence="2" type="ORF">M437DRAFT_19518</name>
</gene>
<feature type="coiled-coil region" evidence="1">
    <location>
        <begin position="132"/>
        <end position="159"/>
    </location>
</feature>
<sequence>IPVPQTRAYYLPYSSQNRVLSGLQVSLEQVCYRYLQRRHPKLLEETPERWAIDSAHAFELNRYMYLLEGLIVPDPNVDMGPGGSRTLQTLVSSIAGLRHHAVHRFRVDIDALRFWAVDAVRLAKLLDDPKAAKQFSSLVSSLEAQYNRIKAEKMKAEEALLVTVRDLAAKRAELLRVEREAMTAYE</sequence>
<accession>A0A074VYM3</accession>
<keyword evidence="3" id="KW-1185">Reference proteome</keyword>
<name>A0A074VYM3_AURM1</name>
<organism evidence="2 3">
    <name type="scientific">Aureobasidium melanogenum (strain CBS 110374)</name>
    <name type="common">Aureobasidium pullulans var. melanogenum</name>
    <dbReference type="NCBI Taxonomy" id="1043003"/>
    <lineage>
        <taxon>Eukaryota</taxon>
        <taxon>Fungi</taxon>
        <taxon>Dikarya</taxon>
        <taxon>Ascomycota</taxon>
        <taxon>Pezizomycotina</taxon>
        <taxon>Dothideomycetes</taxon>
        <taxon>Dothideomycetidae</taxon>
        <taxon>Dothideales</taxon>
        <taxon>Saccotheciaceae</taxon>
        <taxon>Aureobasidium</taxon>
    </lineage>
</organism>
<dbReference type="AlphaFoldDB" id="A0A074VYM3"/>
<evidence type="ECO:0000313" key="3">
    <source>
        <dbReference type="Proteomes" id="UP000030672"/>
    </source>
</evidence>
<keyword evidence="1" id="KW-0175">Coiled coil</keyword>
<evidence type="ECO:0000256" key="1">
    <source>
        <dbReference type="SAM" id="Coils"/>
    </source>
</evidence>
<evidence type="ECO:0000313" key="2">
    <source>
        <dbReference type="EMBL" id="KEQ65925.1"/>
    </source>
</evidence>
<dbReference type="HOGENOM" id="CLU_1224534_0_0_1"/>
<feature type="non-terminal residue" evidence="2">
    <location>
        <position position="1"/>
    </location>
</feature>
<dbReference type="Proteomes" id="UP000030672">
    <property type="component" value="Unassembled WGS sequence"/>
</dbReference>
<dbReference type="RefSeq" id="XP_040882948.1">
    <property type="nucleotide sequence ID" value="XM_041018989.1"/>
</dbReference>
<dbReference type="STRING" id="1043003.A0A074VYM3"/>
<reference evidence="2 3" key="1">
    <citation type="journal article" date="2014" name="BMC Genomics">
        <title>Genome sequencing of four Aureobasidium pullulans varieties: biotechnological potential, stress tolerance, and description of new species.</title>
        <authorList>
            <person name="Gostin Ar C."/>
            <person name="Ohm R.A."/>
            <person name="Kogej T."/>
            <person name="Sonjak S."/>
            <person name="Turk M."/>
            <person name="Zajc J."/>
            <person name="Zalar P."/>
            <person name="Grube M."/>
            <person name="Sun H."/>
            <person name="Han J."/>
            <person name="Sharma A."/>
            <person name="Chiniquy J."/>
            <person name="Ngan C.Y."/>
            <person name="Lipzen A."/>
            <person name="Barry K."/>
            <person name="Grigoriev I.V."/>
            <person name="Gunde-Cimerman N."/>
        </authorList>
    </citation>
    <scope>NUCLEOTIDE SEQUENCE [LARGE SCALE GENOMIC DNA]</scope>
    <source>
        <strain evidence="2 3">CBS 110374</strain>
    </source>
</reference>
<proteinExistence type="predicted"/>
<protein>
    <submittedName>
        <fullName evidence="2">Uncharacterized protein</fullName>
    </submittedName>
</protein>
<dbReference type="EMBL" id="KL584826">
    <property type="protein sequence ID" value="KEQ65925.1"/>
    <property type="molecule type" value="Genomic_DNA"/>
</dbReference>
<dbReference type="GeneID" id="63912362"/>